<protein>
    <submittedName>
        <fullName evidence="1">Uncharacterized protein</fullName>
    </submittedName>
</protein>
<sequence length="85" mass="9218">MNVPEVKKWLKGHNYPHKALHLLDNAPGPSSDELMTEDKCITAMLLSSNCTALIPNTCYKSKTEMAVAAATTVVGTATYFFARGT</sequence>
<reference evidence="1 2" key="1">
    <citation type="submission" date="2023-03" db="EMBL/GenBank/DDBJ databases">
        <title>Genome insight into feeding habits of ladybird beetles.</title>
        <authorList>
            <person name="Li H.-S."/>
            <person name="Huang Y.-H."/>
            <person name="Pang H."/>
        </authorList>
    </citation>
    <scope>NUCLEOTIDE SEQUENCE [LARGE SCALE GENOMIC DNA]</scope>
    <source>
        <strain evidence="1">SYSU_2023b</strain>
        <tissue evidence="1">Whole body</tissue>
    </source>
</reference>
<proteinExistence type="predicted"/>
<dbReference type="Proteomes" id="UP001431783">
    <property type="component" value="Unassembled WGS sequence"/>
</dbReference>
<organism evidence="1 2">
    <name type="scientific">Henosepilachna vigintioctopunctata</name>
    <dbReference type="NCBI Taxonomy" id="420089"/>
    <lineage>
        <taxon>Eukaryota</taxon>
        <taxon>Metazoa</taxon>
        <taxon>Ecdysozoa</taxon>
        <taxon>Arthropoda</taxon>
        <taxon>Hexapoda</taxon>
        <taxon>Insecta</taxon>
        <taxon>Pterygota</taxon>
        <taxon>Neoptera</taxon>
        <taxon>Endopterygota</taxon>
        <taxon>Coleoptera</taxon>
        <taxon>Polyphaga</taxon>
        <taxon>Cucujiformia</taxon>
        <taxon>Coccinelloidea</taxon>
        <taxon>Coccinellidae</taxon>
        <taxon>Epilachninae</taxon>
        <taxon>Epilachnini</taxon>
        <taxon>Henosepilachna</taxon>
    </lineage>
</organism>
<keyword evidence="2" id="KW-1185">Reference proteome</keyword>
<evidence type="ECO:0000313" key="2">
    <source>
        <dbReference type="Proteomes" id="UP001431783"/>
    </source>
</evidence>
<dbReference type="AlphaFoldDB" id="A0AAW1UV42"/>
<name>A0AAW1UV42_9CUCU</name>
<gene>
    <name evidence="1" type="ORF">WA026_001898</name>
</gene>
<comment type="caution">
    <text evidence="1">The sequence shown here is derived from an EMBL/GenBank/DDBJ whole genome shotgun (WGS) entry which is preliminary data.</text>
</comment>
<accession>A0AAW1UV42</accession>
<dbReference type="EMBL" id="JARQZJ010000091">
    <property type="protein sequence ID" value="KAK9883711.1"/>
    <property type="molecule type" value="Genomic_DNA"/>
</dbReference>
<evidence type="ECO:0000313" key="1">
    <source>
        <dbReference type="EMBL" id="KAK9883711.1"/>
    </source>
</evidence>